<gene>
    <name evidence="1" type="ORF">QFC19_004395</name>
</gene>
<reference evidence="1" key="1">
    <citation type="submission" date="2023-04" db="EMBL/GenBank/DDBJ databases">
        <title>Draft Genome sequencing of Naganishia species isolated from polar environments using Oxford Nanopore Technology.</title>
        <authorList>
            <person name="Leo P."/>
            <person name="Venkateswaran K."/>
        </authorList>
    </citation>
    <scope>NUCLEOTIDE SEQUENCE</scope>
    <source>
        <strain evidence="1">MNA-CCFEE 5261</strain>
    </source>
</reference>
<proteinExistence type="predicted"/>
<sequence>MSDDKVAVPTNTHENPLLQKLTPKQFDASVKFYEADHQLLHEDRQVIAEDLQNVVFSTAFYGYGAGVSSFMIPTAYYTLTQGNSATVRRSAPVPRGFFKKPFLSFLIGVTAMMVTNQQVCKYKFNRKIQEEDQTSSHRAAVWKSMDYHQASLFYLYYRKTAENPDFIVQDPRKVDNQSLHKVHYDPSKDEHFTSTLGMKNDEGLSHWDQIRLANGFGVSKEEGGSREEGGSKWNDIRQGIKDESENRGN</sequence>
<keyword evidence="2" id="KW-1185">Reference proteome</keyword>
<accession>A0ACC2VWI2</accession>
<name>A0ACC2VWI2_9TREE</name>
<evidence type="ECO:0000313" key="1">
    <source>
        <dbReference type="EMBL" id="KAJ9103444.1"/>
    </source>
</evidence>
<organism evidence="1 2">
    <name type="scientific">Naganishia cerealis</name>
    <dbReference type="NCBI Taxonomy" id="610337"/>
    <lineage>
        <taxon>Eukaryota</taxon>
        <taxon>Fungi</taxon>
        <taxon>Dikarya</taxon>
        <taxon>Basidiomycota</taxon>
        <taxon>Agaricomycotina</taxon>
        <taxon>Tremellomycetes</taxon>
        <taxon>Filobasidiales</taxon>
        <taxon>Filobasidiaceae</taxon>
        <taxon>Naganishia</taxon>
    </lineage>
</organism>
<dbReference type="Proteomes" id="UP001241377">
    <property type="component" value="Unassembled WGS sequence"/>
</dbReference>
<protein>
    <submittedName>
        <fullName evidence="1">Uncharacterized protein</fullName>
    </submittedName>
</protein>
<dbReference type="EMBL" id="JASBWR010000046">
    <property type="protein sequence ID" value="KAJ9103444.1"/>
    <property type="molecule type" value="Genomic_DNA"/>
</dbReference>
<evidence type="ECO:0000313" key="2">
    <source>
        <dbReference type="Proteomes" id="UP001241377"/>
    </source>
</evidence>
<comment type="caution">
    <text evidence="1">The sequence shown here is derived from an EMBL/GenBank/DDBJ whole genome shotgun (WGS) entry which is preliminary data.</text>
</comment>